<organism evidence="1 2">
    <name type="scientific">Thalictrum thalictroides</name>
    <name type="common">Rue-anemone</name>
    <name type="synonym">Anemone thalictroides</name>
    <dbReference type="NCBI Taxonomy" id="46969"/>
    <lineage>
        <taxon>Eukaryota</taxon>
        <taxon>Viridiplantae</taxon>
        <taxon>Streptophyta</taxon>
        <taxon>Embryophyta</taxon>
        <taxon>Tracheophyta</taxon>
        <taxon>Spermatophyta</taxon>
        <taxon>Magnoliopsida</taxon>
        <taxon>Ranunculales</taxon>
        <taxon>Ranunculaceae</taxon>
        <taxon>Thalictroideae</taxon>
        <taxon>Thalictrum</taxon>
    </lineage>
</organism>
<protein>
    <submittedName>
        <fullName evidence="1">Uncharacterized protein</fullName>
    </submittedName>
</protein>
<gene>
    <name evidence="1" type="ORF">FRX31_008879</name>
</gene>
<dbReference type="Proteomes" id="UP000554482">
    <property type="component" value="Unassembled WGS sequence"/>
</dbReference>
<name>A0A7J6WYA0_THATH</name>
<keyword evidence="2" id="KW-1185">Reference proteome</keyword>
<dbReference type="AlphaFoldDB" id="A0A7J6WYA0"/>
<evidence type="ECO:0000313" key="1">
    <source>
        <dbReference type="EMBL" id="KAF5201535.1"/>
    </source>
</evidence>
<evidence type="ECO:0000313" key="2">
    <source>
        <dbReference type="Proteomes" id="UP000554482"/>
    </source>
</evidence>
<comment type="caution">
    <text evidence="1">The sequence shown here is derived from an EMBL/GenBank/DDBJ whole genome shotgun (WGS) entry which is preliminary data.</text>
</comment>
<reference evidence="1 2" key="1">
    <citation type="submission" date="2020-06" db="EMBL/GenBank/DDBJ databases">
        <title>Transcriptomic and genomic resources for Thalictrum thalictroides and T. hernandezii: Facilitating candidate gene discovery in an emerging model plant lineage.</title>
        <authorList>
            <person name="Arias T."/>
            <person name="Riano-Pachon D.M."/>
            <person name="Di Stilio V.S."/>
        </authorList>
    </citation>
    <scope>NUCLEOTIDE SEQUENCE [LARGE SCALE GENOMIC DNA]</scope>
    <source>
        <strain evidence="2">cv. WT478/WT964</strain>
        <tissue evidence="1">Leaves</tissue>
    </source>
</reference>
<dbReference type="EMBL" id="JABWDY010009286">
    <property type="protein sequence ID" value="KAF5201535.1"/>
    <property type="molecule type" value="Genomic_DNA"/>
</dbReference>
<sequence>MQFAVFYSIGGSRVEFGEKLKFTNQEAVLSLSALHLLLYWPLFYYTAQGEEKEPRNGSC</sequence>
<accession>A0A7J6WYA0</accession>
<proteinExistence type="predicted"/>